<dbReference type="EMBL" id="JACSIT010000152">
    <property type="protein sequence ID" value="MBC6996428.1"/>
    <property type="molecule type" value="Genomic_DNA"/>
</dbReference>
<organism evidence="1 2">
    <name type="scientific">Neolewinella lacunae</name>
    <dbReference type="NCBI Taxonomy" id="1517758"/>
    <lineage>
        <taxon>Bacteria</taxon>
        <taxon>Pseudomonadati</taxon>
        <taxon>Bacteroidota</taxon>
        <taxon>Saprospiria</taxon>
        <taxon>Saprospirales</taxon>
        <taxon>Lewinellaceae</taxon>
        <taxon>Neolewinella</taxon>
    </lineage>
</organism>
<evidence type="ECO:0000313" key="1">
    <source>
        <dbReference type="EMBL" id="MBC6996428.1"/>
    </source>
</evidence>
<name>A0A923PLL9_9BACT</name>
<proteinExistence type="predicted"/>
<dbReference type="Proteomes" id="UP000650081">
    <property type="component" value="Unassembled WGS sequence"/>
</dbReference>
<keyword evidence="2" id="KW-1185">Reference proteome</keyword>
<gene>
    <name evidence="1" type="ORF">H9S92_19810</name>
</gene>
<dbReference type="RefSeq" id="WP_187468434.1">
    <property type="nucleotide sequence ID" value="NZ_JACSIT010000152.1"/>
</dbReference>
<reference evidence="1" key="1">
    <citation type="submission" date="2020-08" db="EMBL/GenBank/DDBJ databases">
        <title>Lewinella bacteria from marine environments.</title>
        <authorList>
            <person name="Zhong Y."/>
        </authorList>
    </citation>
    <scope>NUCLEOTIDE SEQUENCE</scope>
    <source>
        <strain evidence="1">KCTC 42187</strain>
    </source>
</reference>
<sequence length="120" mass="13531">MPPVNDWIQLQDDVRPYLASLTTAAETVVDQDVSNYPVFFAYAGEENNHAPGLFVLDIFTPRGTQWRVNVSTLEELVARQVVDQAKIDPFRTVYKKNPDALCFLIVDAEGARFGFVPKNQ</sequence>
<accession>A0A923PLL9</accession>
<protein>
    <submittedName>
        <fullName evidence="1">Uncharacterized protein</fullName>
    </submittedName>
</protein>
<comment type="caution">
    <text evidence="1">The sequence shown here is derived from an EMBL/GenBank/DDBJ whole genome shotgun (WGS) entry which is preliminary data.</text>
</comment>
<evidence type="ECO:0000313" key="2">
    <source>
        <dbReference type="Proteomes" id="UP000650081"/>
    </source>
</evidence>
<dbReference type="AlphaFoldDB" id="A0A923PLL9"/>